<proteinExistence type="predicted"/>
<dbReference type="Pfam" id="PF08818">
    <property type="entry name" value="DUF1801"/>
    <property type="match status" value="1"/>
</dbReference>
<protein>
    <recommendedName>
        <fullName evidence="1">YdhG-like domain-containing protein</fullName>
    </recommendedName>
</protein>
<dbReference type="STRING" id="869212.Turpa_2139"/>
<evidence type="ECO:0000259" key="1">
    <source>
        <dbReference type="Pfam" id="PF08818"/>
    </source>
</evidence>
<organism evidence="2 3">
    <name type="scientific">Turneriella parva (strain ATCC BAA-1111 / DSM 21527 / NCTC 11395 / H)</name>
    <name type="common">Leptospira parva</name>
    <dbReference type="NCBI Taxonomy" id="869212"/>
    <lineage>
        <taxon>Bacteria</taxon>
        <taxon>Pseudomonadati</taxon>
        <taxon>Spirochaetota</taxon>
        <taxon>Spirochaetia</taxon>
        <taxon>Leptospirales</taxon>
        <taxon>Leptospiraceae</taxon>
        <taxon>Turneriella</taxon>
    </lineage>
</organism>
<evidence type="ECO:0000313" key="3">
    <source>
        <dbReference type="Proteomes" id="UP000006048"/>
    </source>
</evidence>
<dbReference type="InterPro" id="IPR014922">
    <property type="entry name" value="YdhG-like"/>
</dbReference>
<dbReference type="EMBL" id="CP002959">
    <property type="protein sequence ID" value="AFM12785.1"/>
    <property type="molecule type" value="Genomic_DNA"/>
</dbReference>
<dbReference type="KEGG" id="tpx:Turpa_2139"/>
<gene>
    <name evidence="2" type="ordered locus">Turpa_2139</name>
</gene>
<dbReference type="RefSeq" id="WP_014803291.1">
    <property type="nucleotide sequence ID" value="NC_018020.1"/>
</dbReference>
<sequence length="146" mass="16180">MAKKTQNKTVATKASAAAFISKINPPAKRADAEALVALMKKITKTEPKMWGPAMVGFGSYHYIYATGREGDALALGFSPRAQAFSIYLMPGYHDNLQPLFEKLGKHKMTKACLYVKQLADVDMKVLEQLMRASLKKLKSLYPVVLK</sequence>
<dbReference type="Proteomes" id="UP000006048">
    <property type="component" value="Chromosome"/>
</dbReference>
<dbReference type="HOGENOM" id="CLU_130420_0_0_12"/>
<name>I4B678_TURPD</name>
<accession>I4B678</accession>
<reference evidence="2 3" key="1">
    <citation type="submission" date="2012-06" db="EMBL/GenBank/DDBJ databases">
        <title>The complete chromosome of genome of Turneriella parva DSM 21527.</title>
        <authorList>
            <consortium name="US DOE Joint Genome Institute (JGI-PGF)"/>
            <person name="Lucas S."/>
            <person name="Han J."/>
            <person name="Lapidus A."/>
            <person name="Bruce D."/>
            <person name="Goodwin L."/>
            <person name="Pitluck S."/>
            <person name="Peters L."/>
            <person name="Kyrpides N."/>
            <person name="Mavromatis K."/>
            <person name="Ivanova N."/>
            <person name="Mikhailova N."/>
            <person name="Chertkov O."/>
            <person name="Detter J.C."/>
            <person name="Tapia R."/>
            <person name="Han C."/>
            <person name="Land M."/>
            <person name="Hauser L."/>
            <person name="Markowitz V."/>
            <person name="Cheng J.-F."/>
            <person name="Hugenholtz P."/>
            <person name="Woyke T."/>
            <person name="Wu D."/>
            <person name="Gronow S."/>
            <person name="Wellnitz S."/>
            <person name="Brambilla E."/>
            <person name="Klenk H.-P."/>
            <person name="Eisen J.A."/>
        </authorList>
    </citation>
    <scope>NUCLEOTIDE SEQUENCE [LARGE SCALE GENOMIC DNA]</scope>
    <source>
        <strain evidence="3">ATCC BAA-1111 / DSM 21527 / NCTC 11395 / H</strain>
    </source>
</reference>
<dbReference type="AlphaFoldDB" id="I4B678"/>
<dbReference type="PATRIC" id="fig|869212.3.peg.2149"/>
<keyword evidence="3" id="KW-1185">Reference proteome</keyword>
<dbReference type="OrthoDB" id="5951444at2"/>
<evidence type="ECO:0000313" key="2">
    <source>
        <dbReference type="EMBL" id="AFM12785.1"/>
    </source>
</evidence>
<feature type="domain" description="YdhG-like" evidence="1">
    <location>
        <begin position="28"/>
        <end position="133"/>
    </location>
</feature>